<sequence length="422" mass="46293">MGRIIGAIVAVILVVILAASGWYYRPWSPYSPARITALDDPADYPVTFQRMDEILPSRPIEATNPQPLPEAIEPLDITYQWNGATRTLSDFMADAGATGLVVLSDGVIVGERYAHGADASTRFTSWSVAKSFVATLIAMGLHEGLIDSLDDPAGKYAPAYAGSAYGDTTLRQLLMMSAGVDFNEDYADSPDSDIRPFFFNAFILGRDVDEMAAEIRRNRPPGQDLHYVSPNTHVLSAVVRSVYGDTLASIVEDRIWGPLGMTSDASWLVNVDADRAIEIGYCCLQATTRDYARFGQFYLQDGLWAGERMLPEGWVETASRPQAPFGEPGPDARYAPRGYGLHFWLPPDPQGEFFMAGVYGQYVWMDTERNVVVAMNAGDPEWGAREQEAWTLFRAIADAVAAPDTAETAEPEPAAQPEEPSR</sequence>
<dbReference type="AlphaFoldDB" id="A0A4S2H4V1"/>
<dbReference type="Pfam" id="PF00144">
    <property type="entry name" value="Beta-lactamase"/>
    <property type="match status" value="1"/>
</dbReference>
<evidence type="ECO:0000259" key="2">
    <source>
        <dbReference type="Pfam" id="PF00144"/>
    </source>
</evidence>
<dbReference type="PANTHER" id="PTHR43283:SF14">
    <property type="entry name" value="BLL8153 PROTEIN"/>
    <property type="match status" value="1"/>
</dbReference>
<dbReference type="InterPro" id="IPR050789">
    <property type="entry name" value="Diverse_Enzym_Activities"/>
</dbReference>
<evidence type="ECO:0000313" key="3">
    <source>
        <dbReference type="EMBL" id="TGY90573.1"/>
    </source>
</evidence>
<dbReference type="EMBL" id="SRXW01000001">
    <property type="protein sequence ID" value="TGY90573.1"/>
    <property type="molecule type" value="Genomic_DNA"/>
</dbReference>
<organism evidence="3 4">
    <name type="scientific">Marinicauda algicola</name>
    <dbReference type="NCBI Taxonomy" id="2029849"/>
    <lineage>
        <taxon>Bacteria</taxon>
        <taxon>Pseudomonadati</taxon>
        <taxon>Pseudomonadota</taxon>
        <taxon>Alphaproteobacteria</taxon>
        <taxon>Maricaulales</taxon>
        <taxon>Maricaulaceae</taxon>
        <taxon>Marinicauda</taxon>
    </lineage>
</organism>
<name>A0A4S2H4V1_9PROT</name>
<evidence type="ECO:0000313" key="4">
    <source>
        <dbReference type="Proteomes" id="UP000308054"/>
    </source>
</evidence>
<dbReference type="InterPro" id="IPR012338">
    <property type="entry name" value="Beta-lactam/transpept-like"/>
</dbReference>
<dbReference type="InterPro" id="IPR001466">
    <property type="entry name" value="Beta-lactam-related"/>
</dbReference>
<feature type="region of interest" description="Disordered" evidence="1">
    <location>
        <begin position="401"/>
        <end position="422"/>
    </location>
</feature>
<feature type="domain" description="Beta-lactamase-related" evidence="2">
    <location>
        <begin position="86"/>
        <end position="391"/>
    </location>
</feature>
<dbReference type="Gene3D" id="3.40.710.10">
    <property type="entry name" value="DD-peptidase/beta-lactamase superfamily"/>
    <property type="match status" value="1"/>
</dbReference>
<dbReference type="GO" id="GO:0016787">
    <property type="term" value="F:hydrolase activity"/>
    <property type="evidence" value="ECO:0007669"/>
    <property type="project" value="UniProtKB-KW"/>
</dbReference>
<keyword evidence="3" id="KW-0378">Hydrolase</keyword>
<proteinExistence type="predicted"/>
<comment type="caution">
    <text evidence="3">The sequence shown here is derived from an EMBL/GenBank/DDBJ whole genome shotgun (WGS) entry which is preliminary data.</text>
</comment>
<evidence type="ECO:0000256" key="1">
    <source>
        <dbReference type="SAM" id="MobiDB-lite"/>
    </source>
</evidence>
<reference evidence="3 4" key="1">
    <citation type="journal article" date="2017" name="Int. J. Syst. Evol. Microbiol.">
        <title>Marinicauda algicola sp. nov., isolated from a marine red alga Rhodosorus marinus.</title>
        <authorList>
            <person name="Jeong S.E."/>
            <person name="Jeon S.H."/>
            <person name="Chun B.H."/>
            <person name="Kim D.W."/>
            <person name="Jeon C.O."/>
        </authorList>
    </citation>
    <scope>NUCLEOTIDE SEQUENCE [LARGE SCALE GENOMIC DNA]</scope>
    <source>
        <strain evidence="3 4">JCM 31718</strain>
    </source>
</reference>
<dbReference type="Proteomes" id="UP000308054">
    <property type="component" value="Unassembled WGS sequence"/>
</dbReference>
<dbReference type="SUPFAM" id="SSF56601">
    <property type="entry name" value="beta-lactamase/transpeptidase-like"/>
    <property type="match status" value="1"/>
</dbReference>
<dbReference type="RefSeq" id="WP_135995071.1">
    <property type="nucleotide sequence ID" value="NZ_CP071057.1"/>
</dbReference>
<gene>
    <name evidence="3" type="ORF">E5163_05485</name>
</gene>
<dbReference type="OrthoDB" id="9814204at2"/>
<keyword evidence="4" id="KW-1185">Reference proteome</keyword>
<accession>A0A4S2H4V1</accession>
<protein>
    <submittedName>
        <fullName evidence="3">Class C beta-lactamase-related serine hydrolase</fullName>
    </submittedName>
</protein>
<dbReference type="PANTHER" id="PTHR43283">
    <property type="entry name" value="BETA-LACTAMASE-RELATED"/>
    <property type="match status" value="1"/>
</dbReference>